<dbReference type="GO" id="GO:0032454">
    <property type="term" value="F:histone H3K9 demethylase activity"/>
    <property type="evidence" value="ECO:0007669"/>
    <property type="project" value="InterPro"/>
</dbReference>
<evidence type="ECO:0000313" key="12">
    <source>
        <dbReference type="Proteomes" id="UP000228380"/>
    </source>
</evidence>
<protein>
    <submittedName>
        <fullName evidence="13">Uncharacterized protein LOC103724011 isoform X1</fullName>
    </submittedName>
</protein>
<dbReference type="Pfam" id="PF08879">
    <property type="entry name" value="WRC"/>
    <property type="match status" value="1"/>
</dbReference>
<dbReference type="GO" id="GO:0000785">
    <property type="term" value="C:chromatin"/>
    <property type="evidence" value="ECO:0007669"/>
    <property type="project" value="TreeGrafter"/>
</dbReference>
<feature type="compositionally biased region" description="Basic residues" evidence="9">
    <location>
        <begin position="61"/>
        <end position="70"/>
    </location>
</feature>
<evidence type="ECO:0000256" key="5">
    <source>
        <dbReference type="ARBA" id="ARBA00023163"/>
    </source>
</evidence>
<evidence type="ECO:0000313" key="13">
    <source>
        <dbReference type="RefSeq" id="XP_008813349.2"/>
    </source>
</evidence>
<comment type="similarity">
    <text evidence="2">Belongs to the JARID1 histone demethylase family.</text>
</comment>
<feature type="domain" description="RING-type" evidence="10">
    <location>
        <begin position="194"/>
        <end position="241"/>
    </location>
</feature>
<dbReference type="PROSITE" id="PS50089">
    <property type="entry name" value="ZF_RING_2"/>
    <property type="match status" value="1"/>
</dbReference>
<dbReference type="GO" id="GO:0003712">
    <property type="term" value="F:transcription coregulator activity"/>
    <property type="evidence" value="ECO:0007669"/>
    <property type="project" value="TreeGrafter"/>
</dbReference>
<dbReference type="InterPro" id="IPR001841">
    <property type="entry name" value="Znf_RING"/>
</dbReference>
<evidence type="ECO:0000256" key="6">
    <source>
        <dbReference type="ARBA" id="ARBA00023242"/>
    </source>
</evidence>
<proteinExistence type="inferred from homology"/>
<dbReference type="GO" id="GO:0006357">
    <property type="term" value="P:regulation of transcription by RNA polymerase II"/>
    <property type="evidence" value="ECO:0007669"/>
    <property type="project" value="TreeGrafter"/>
</dbReference>
<dbReference type="KEGG" id="pda:103724011"/>
<feature type="compositionally biased region" description="Basic and acidic residues" evidence="9">
    <location>
        <begin position="101"/>
        <end position="124"/>
    </location>
</feature>
<comment type="caution">
    <text evidence="8">Lacks conserved residue(s) required for the propagation of feature annotation.</text>
</comment>
<evidence type="ECO:0000256" key="8">
    <source>
        <dbReference type="PROSITE-ProRule" id="PRU01002"/>
    </source>
</evidence>
<dbReference type="AlphaFoldDB" id="A0A8B7D5J7"/>
<evidence type="ECO:0000256" key="7">
    <source>
        <dbReference type="PROSITE-ProRule" id="PRU00175"/>
    </source>
</evidence>
<dbReference type="GO" id="GO:0031490">
    <property type="term" value="F:chromatin DNA binding"/>
    <property type="evidence" value="ECO:0007669"/>
    <property type="project" value="TreeGrafter"/>
</dbReference>
<feature type="compositionally biased region" description="Basic and acidic residues" evidence="9">
    <location>
        <begin position="12"/>
        <end position="22"/>
    </location>
</feature>
<dbReference type="GO" id="GO:0000118">
    <property type="term" value="C:histone deacetylase complex"/>
    <property type="evidence" value="ECO:0007669"/>
    <property type="project" value="TreeGrafter"/>
</dbReference>
<keyword evidence="12" id="KW-1185">Reference proteome</keyword>
<feature type="region of interest" description="Disordered" evidence="9">
    <location>
        <begin position="45"/>
        <end position="124"/>
    </location>
</feature>
<keyword evidence="4" id="KW-0805">Transcription regulation</keyword>
<keyword evidence="3" id="KW-0479">Metal-binding</keyword>
<keyword evidence="6" id="KW-0539">Nucleus</keyword>
<dbReference type="InterPro" id="IPR018866">
    <property type="entry name" value="Znf-4CXXC_R1"/>
</dbReference>
<evidence type="ECO:0000259" key="10">
    <source>
        <dbReference type="PROSITE" id="PS50089"/>
    </source>
</evidence>
<dbReference type="InterPro" id="IPR045109">
    <property type="entry name" value="LSDs-like"/>
</dbReference>
<dbReference type="Proteomes" id="UP000228380">
    <property type="component" value="Unplaced"/>
</dbReference>
<keyword evidence="7" id="KW-0862">Zinc</keyword>
<evidence type="ECO:0000256" key="3">
    <source>
        <dbReference type="ARBA" id="ARBA00022723"/>
    </source>
</evidence>
<evidence type="ECO:0000259" key="11">
    <source>
        <dbReference type="PROSITE" id="PS51667"/>
    </source>
</evidence>
<keyword evidence="7" id="KW-0863">Zinc-finger</keyword>
<dbReference type="PANTHER" id="PTHR12549">
    <property type="entry name" value="JMJC DOMAIN-CONTAINING HISTONE DEMETHYLATION PROTEIN"/>
    <property type="match status" value="1"/>
</dbReference>
<evidence type="ECO:0000256" key="2">
    <source>
        <dbReference type="ARBA" id="ARBA00006801"/>
    </source>
</evidence>
<dbReference type="GeneID" id="103724011"/>
<feature type="domain" description="WRC" evidence="11">
    <location>
        <begin position="10"/>
        <end position="54"/>
    </location>
</feature>
<dbReference type="Pfam" id="PF10497">
    <property type="entry name" value="zf-4CXXC_R1"/>
    <property type="match status" value="1"/>
</dbReference>
<feature type="region of interest" description="Disordered" evidence="9">
    <location>
        <begin position="1"/>
        <end position="22"/>
    </location>
</feature>
<evidence type="ECO:0000256" key="1">
    <source>
        <dbReference type="ARBA" id="ARBA00004123"/>
    </source>
</evidence>
<reference evidence="13" key="1">
    <citation type="submission" date="2025-08" db="UniProtKB">
        <authorList>
            <consortium name="RefSeq"/>
        </authorList>
    </citation>
    <scope>IDENTIFICATION</scope>
    <source>
        <tissue evidence="13">Young leaves</tissue>
    </source>
</reference>
<dbReference type="PROSITE" id="PS51667">
    <property type="entry name" value="WRC"/>
    <property type="match status" value="1"/>
</dbReference>
<accession>A0A8B7D5J7</accession>
<evidence type="ECO:0000256" key="4">
    <source>
        <dbReference type="ARBA" id="ARBA00023015"/>
    </source>
</evidence>
<organism evidence="12 13">
    <name type="scientific">Phoenix dactylifera</name>
    <name type="common">Date palm</name>
    <dbReference type="NCBI Taxonomy" id="42345"/>
    <lineage>
        <taxon>Eukaryota</taxon>
        <taxon>Viridiplantae</taxon>
        <taxon>Streptophyta</taxon>
        <taxon>Embryophyta</taxon>
        <taxon>Tracheophyta</taxon>
        <taxon>Spermatophyta</taxon>
        <taxon>Magnoliopsida</taxon>
        <taxon>Liliopsida</taxon>
        <taxon>Arecaceae</taxon>
        <taxon>Coryphoideae</taxon>
        <taxon>Phoeniceae</taxon>
        <taxon>Phoenix</taxon>
    </lineage>
</organism>
<dbReference type="InterPro" id="IPR014977">
    <property type="entry name" value="WRC_dom"/>
</dbReference>
<name>A0A8B7D5J7_PHODC</name>
<dbReference type="OrthoDB" id="1934855at2759"/>
<evidence type="ECO:0000256" key="9">
    <source>
        <dbReference type="SAM" id="MobiDB-lite"/>
    </source>
</evidence>
<gene>
    <name evidence="13" type="primary">LOC103724011</name>
</gene>
<sequence>MARGGGAAPVPDDLRCRRSDGRQWRCPRRAMAGVSFCEHHYHLARRNQAKHKGLLDSPPTPRRKPDRHPRSRPEPANPPPRKRRRKGDLPTEELIAAALRRQMERREEREKKGEEAEGRTEVTRDLPNGVMTISLTSARVSGNAGPPLDRKLGFDQGPFLRRCIRSKNVEPLPVGPLKKFPSGKGLGRGRKRICHRCGERKAVRMVRCSSCLKESFCSSCIKKWYSEMSEVEVKVSCPICRGYCDCETCGAKAGGCKKFSTGQTNFIQLKYAYYLIDQLLPVPKQINQEQITELEIEANNQGRRLSGVQIQLAERGPDELLKCNICKNSIVDFLRSCSQCPYKLCLSCCQEIRGASLPKKVAVNTFKYRNKRKAYKHAGKALNGLKRKLSIRMPPDISSLSTKLLLPEWKSENNEGNISCPSKELGGCGDGLMNLVFMLPFNWSEELDISAEQIAPGYKYPERFPLTVLALK</sequence>
<dbReference type="PANTHER" id="PTHR12549:SF42">
    <property type="entry name" value="LYSINE-SPECIFIC DEMETHYLASE JMJ28"/>
    <property type="match status" value="1"/>
</dbReference>
<keyword evidence="5" id="KW-0804">Transcription</keyword>
<dbReference type="GO" id="GO:0008270">
    <property type="term" value="F:zinc ion binding"/>
    <property type="evidence" value="ECO:0007669"/>
    <property type="project" value="UniProtKB-KW"/>
</dbReference>
<comment type="subcellular location">
    <subcellularLocation>
        <location evidence="1">Nucleus</location>
    </subcellularLocation>
</comment>
<dbReference type="RefSeq" id="XP_008813349.2">
    <property type="nucleotide sequence ID" value="XM_008815127.4"/>
</dbReference>